<dbReference type="InterPro" id="IPR050491">
    <property type="entry name" value="AmpC-like"/>
</dbReference>
<gene>
    <name evidence="4" type="ORF">B0H17DRAFT_1159790</name>
</gene>
<feature type="domain" description="Beta-lactamase-related" evidence="3">
    <location>
        <begin position="39"/>
        <end position="384"/>
    </location>
</feature>
<protein>
    <submittedName>
        <fullName evidence="4">Beta-lactamase/transpeptidase-like protein</fullName>
    </submittedName>
</protein>
<dbReference type="InterPro" id="IPR012338">
    <property type="entry name" value="Beta-lactam/transpept-like"/>
</dbReference>
<accession>A0AAD7DHF0</accession>
<dbReference type="AlphaFoldDB" id="A0AAD7DHF0"/>
<dbReference type="Pfam" id="PF00144">
    <property type="entry name" value="Beta-lactamase"/>
    <property type="match status" value="1"/>
</dbReference>
<evidence type="ECO:0000256" key="2">
    <source>
        <dbReference type="SAM" id="SignalP"/>
    </source>
</evidence>
<dbReference type="InterPro" id="IPR001466">
    <property type="entry name" value="Beta-lactam-related"/>
</dbReference>
<organism evidence="4 5">
    <name type="scientific">Mycena rosella</name>
    <name type="common">Pink bonnet</name>
    <name type="synonym">Agaricus rosellus</name>
    <dbReference type="NCBI Taxonomy" id="1033263"/>
    <lineage>
        <taxon>Eukaryota</taxon>
        <taxon>Fungi</taxon>
        <taxon>Dikarya</taxon>
        <taxon>Basidiomycota</taxon>
        <taxon>Agaricomycotina</taxon>
        <taxon>Agaricomycetes</taxon>
        <taxon>Agaricomycetidae</taxon>
        <taxon>Agaricales</taxon>
        <taxon>Marasmiineae</taxon>
        <taxon>Mycenaceae</taxon>
        <taxon>Mycena</taxon>
    </lineage>
</organism>
<comment type="similarity">
    <text evidence="1">Belongs to the peptidase S12 family.</text>
</comment>
<name>A0AAD7DHF0_MYCRO</name>
<sequence length="567" mass="61783">MQSIVALLVLTASLVQCASQVPLNDLLPGTVITKELSSYIQSHIQANNVTGMSLGIVLPNGEVEFAAWGNRTEAGDAVTSGTIFHLGSCSKAFLSASLGILMQDFADGKNRSALPDTVAGFNWNTKMRDLLPGEWMVEDEWTTEKADLKDLLSHVTGLPGHDVSYAPDDSARDVVVRMRHLSAAYELRQVYEYNNQMFITGAHIVSRYAGMPYRDFVEQRILAPLGMTSSTLHPDRAFATGNFTQSWTTSQRRIPFFMPERTADLIAGAGGVMSTAEDMTRWIKVLLNGGVDARTNTTIIPRVTFDLATSAISVLSNKGSQLSSIMGYGLGWVRTSHRSHELVWHNGGAPGVATIVDLYPYDGFGVVLLANTGPSVSVTRNIAYKIADHILGLPTIEPQVAREETPAPELQSSPASQSHTLFGFTGTYTNPGYGNFTLCSPIFPPVQECRDVVEDFRMVDAITGRPPGFSDLFAAWPRFWGSHLRLYPVSGSGYEYTAELTTLYVEGYGADCSPFEDVASGTISAAFMMEGGQVVGLGLFVAEKESWRARRGGSVRDRADVWFDKLL</sequence>
<dbReference type="PANTHER" id="PTHR46825">
    <property type="entry name" value="D-ALANYL-D-ALANINE-CARBOXYPEPTIDASE/ENDOPEPTIDASE AMPH"/>
    <property type="match status" value="1"/>
</dbReference>
<evidence type="ECO:0000256" key="1">
    <source>
        <dbReference type="ARBA" id="ARBA00038215"/>
    </source>
</evidence>
<evidence type="ECO:0000313" key="4">
    <source>
        <dbReference type="EMBL" id="KAJ7691623.1"/>
    </source>
</evidence>
<keyword evidence="5" id="KW-1185">Reference proteome</keyword>
<dbReference type="PANTHER" id="PTHR46825:SF15">
    <property type="entry name" value="BETA-LACTAMASE-RELATED DOMAIN-CONTAINING PROTEIN"/>
    <property type="match status" value="1"/>
</dbReference>
<dbReference type="Gene3D" id="3.40.710.10">
    <property type="entry name" value="DD-peptidase/beta-lactamase superfamily"/>
    <property type="match status" value="1"/>
</dbReference>
<feature type="chain" id="PRO_5042222150" evidence="2">
    <location>
        <begin position="21"/>
        <end position="567"/>
    </location>
</feature>
<feature type="signal peptide" evidence="2">
    <location>
        <begin position="1"/>
        <end position="20"/>
    </location>
</feature>
<comment type="caution">
    <text evidence="4">The sequence shown here is derived from an EMBL/GenBank/DDBJ whole genome shotgun (WGS) entry which is preliminary data.</text>
</comment>
<dbReference type="SUPFAM" id="SSF56601">
    <property type="entry name" value="beta-lactamase/transpeptidase-like"/>
    <property type="match status" value="1"/>
</dbReference>
<keyword evidence="2" id="KW-0732">Signal</keyword>
<dbReference type="Proteomes" id="UP001221757">
    <property type="component" value="Unassembled WGS sequence"/>
</dbReference>
<evidence type="ECO:0000259" key="3">
    <source>
        <dbReference type="Pfam" id="PF00144"/>
    </source>
</evidence>
<evidence type="ECO:0000313" key="5">
    <source>
        <dbReference type="Proteomes" id="UP001221757"/>
    </source>
</evidence>
<reference evidence="4" key="1">
    <citation type="submission" date="2023-03" db="EMBL/GenBank/DDBJ databases">
        <title>Massive genome expansion in bonnet fungi (Mycena s.s.) driven by repeated elements and novel gene families across ecological guilds.</title>
        <authorList>
            <consortium name="Lawrence Berkeley National Laboratory"/>
            <person name="Harder C.B."/>
            <person name="Miyauchi S."/>
            <person name="Viragh M."/>
            <person name="Kuo A."/>
            <person name="Thoen E."/>
            <person name="Andreopoulos B."/>
            <person name="Lu D."/>
            <person name="Skrede I."/>
            <person name="Drula E."/>
            <person name="Henrissat B."/>
            <person name="Morin E."/>
            <person name="Kohler A."/>
            <person name="Barry K."/>
            <person name="LaButti K."/>
            <person name="Morin E."/>
            <person name="Salamov A."/>
            <person name="Lipzen A."/>
            <person name="Mereny Z."/>
            <person name="Hegedus B."/>
            <person name="Baldrian P."/>
            <person name="Stursova M."/>
            <person name="Weitz H."/>
            <person name="Taylor A."/>
            <person name="Grigoriev I.V."/>
            <person name="Nagy L.G."/>
            <person name="Martin F."/>
            <person name="Kauserud H."/>
        </authorList>
    </citation>
    <scope>NUCLEOTIDE SEQUENCE</scope>
    <source>
        <strain evidence="4">CBHHK067</strain>
    </source>
</reference>
<dbReference type="EMBL" id="JARKIE010000057">
    <property type="protein sequence ID" value="KAJ7691623.1"/>
    <property type="molecule type" value="Genomic_DNA"/>
</dbReference>
<proteinExistence type="inferred from homology"/>